<accession>A0A8J7Q3L9</accession>
<keyword evidence="2" id="KW-1185">Reference proteome</keyword>
<proteinExistence type="predicted"/>
<reference evidence="1" key="1">
    <citation type="submission" date="2021-03" db="EMBL/GenBank/DDBJ databases">
        <authorList>
            <person name="Wang G."/>
        </authorList>
    </citation>
    <scope>NUCLEOTIDE SEQUENCE</scope>
    <source>
        <strain evidence="1">KCTC 12899</strain>
    </source>
</reference>
<dbReference type="Pfam" id="PF11351">
    <property type="entry name" value="GTA_holin_3TM"/>
    <property type="match status" value="1"/>
</dbReference>
<evidence type="ECO:0008006" key="3">
    <source>
        <dbReference type="Google" id="ProtNLM"/>
    </source>
</evidence>
<gene>
    <name evidence="1" type="ORF">J3U88_04645</name>
</gene>
<sequence length="202" mass="22728">MTSFNLSGFPDITALVKEAGGIIDQFVTSDDERAEAKAKLLQLENQLAGNIMAYETQLAQQRGTIIAAEARSQSWLTRNWRPLLMLSITAILIHKYLLYPYLILIFGSEVAPRLELTPELFNLLTIGVGGYVVGRSGEKIVGTLRDSQTRNSLLPSEDRAARRALRARGRQMRRLSRLAEKQGWSDEELDRRLDQLLDTEPS</sequence>
<organism evidence="1 2">
    <name type="scientific">Acanthopleuribacter pedis</name>
    <dbReference type="NCBI Taxonomy" id="442870"/>
    <lineage>
        <taxon>Bacteria</taxon>
        <taxon>Pseudomonadati</taxon>
        <taxon>Acidobacteriota</taxon>
        <taxon>Holophagae</taxon>
        <taxon>Acanthopleuribacterales</taxon>
        <taxon>Acanthopleuribacteraceae</taxon>
        <taxon>Acanthopleuribacter</taxon>
    </lineage>
</organism>
<evidence type="ECO:0000313" key="2">
    <source>
        <dbReference type="Proteomes" id="UP000664417"/>
    </source>
</evidence>
<comment type="caution">
    <text evidence="1">The sequence shown here is derived from an EMBL/GenBank/DDBJ whole genome shotgun (WGS) entry which is preliminary data.</text>
</comment>
<name>A0A8J7Q3L9_9BACT</name>
<dbReference type="AlphaFoldDB" id="A0A8J7Q3L9"/>
<dbReference type="RefSeq" id="WP_207857159.1">
    <property type="nucleotide sequence ID" value="NZ_JAFREP010000003.1"/>
</dbReference>
<protein>
    <recommendedName>
        <fullName evidence="3">Holin of 3TMs, for gene-transfer release</fullName>
    </recommendedName>
</protein>
<evidence type="ECO:0000313" key="1">
    <source>
        <dbReference type="EMBL" id="MBO1317739.1"/>
    </source>
</evidence>
<dbReference type="EMBL" id="JAFREP010000003">
    <property type="protein sequence ID" value="MBO1317739.1"/>
    <property type="molecule type" value="Genomic_DNA"/>
</dbReference>
<dbReference type="Proteomes" id="UP000664417">
    <property type="component" value="Unassembled WGS sequence"/>
</dbReference>
<dbReference type="InterPro" id="IPR021497">
    <property type="entry name" value="GTA_holin_3TM"/>
</dbReference>